<dbReference type="InterPro" id="IPR036411">
    <property type="entry name" value="TorD-like_sf"/>
</dbReference>
<dbReference type="OrthoDB" id="8526323at2"/>
<keyword evidence="1" id="KW-0143">Chaperone</keyword>
<dbReference type="STRING" id="1123062.SAMN02745775_110104"/>
<evidence type="ECO:0000313" key="2">
    <source>
        <dbReference type="EMBL" id="SFK90861.1"/>
    </source>
</evidence>
<name>A0A1I4DG62_9PROT</name>
<dbReference type="Gene3D" id="1.10.3480.10">
    <property type="entry name" value="TorD-like"/>
    <property type="match status" value="1"/>
</dbReference>
<dbReference type="RefSeq" id="WP_092961996.1">
    <property type="nucleotide sequence ID" value="NZ_FOSQ01000010.1"/>
</dbReference>
<dbReference type="InterPro" id="IPR050289">
    <property type="entry name" value="TorD/DmsD_chaperones"/>
</dbReference>
<dbReference type="InterPro" id="IPR020945">
    <property type="entry name" value="DMSO/NO3_reduct_chaperone"/>
</dbReference>
<dbReference type="SUPFAM" id="SSF89155">
    <property type="entry name" value="TorD-like"/>
    <property type="match status" value="1"/>
</dbReference>
<dbReference type="EMBL" id="FOSQ01000010">
    <property type="protein sequence ID" value="SFK90861.1"/>
    <property type="molecule type" value="Genomic_DNA"/>
</dbReference>
<evidence type="ECO:0000256" key="1">
    <source>
        <dbReference type="ARBA" id="ARBA00023186"/>
    </source>
</evidence>
<dbReference type="PANTHER" id="PTHR34227:SF1">
    <property type="entry name" value="DIMETHYL SULFOXIDE REDUCTASE CHAPERONE-RELATED"/>
    <property type="match status" value="1"/>
</dbReference>
<proteinExistence type="predicted"/>
<keyword evidence="3" id="KW-1185">Reference proteome</keyword>
<gene>
    <name evidence="2" type="ORF">SAMN02745775_110104</name>
</gene>
<accession>A0A1I4DG62</accession>
<dbReference type="PANTHER" id="PTHR34227">
    <property type="entry name" value="CHAPERONE PROTEIN YCDY"/>
    <property type="match status" value="1"/>
</dbReference>
<sequence>MTETQSSAALDAVDAERARLFALLGRLLSHAPDAALLARLKLLPHGPGDLGDAYAALSAAAAAATPDTAEREFFDLFIGVGRGELLPYASYYLTGFLHERPLADLRGELMRLGVEKAEGIAEPEDHIAFVCEVLAGLIAGAFAAELEQANDFFTRHMRPWAGRFFADLERAEMAVFYRAVGRLGRTAIEIEATAADLPA</sequence>
<dbReference type="Pfam" id="PF02613">
    <property type="entry name" value="Nitrate_red_del"/>
    <property type="match status" value="1"/>
</dbReference>
<protein>
    <submittedName>
        <fullName evidence="2">Chaperone TorD involved in molybdoenzyme TorA maturation</fullName>
    </submittedName>
</protein>
<dbReference type="AlphaFoldDB" id="A0A1I4DG62"/>
<evidence type="ECO:0000313" key="3">
    <source>
        <dbReference type="Proteomes" id="UP000199473"/>
    </source>
</evidence>
<dbReference type="Proteomes" id="UP000199473">
    <property type="component" value="Unassembled WGS sequence"/>
</dbReference>
<organism evidence="2 3">
    <name type="scientific">Falsiroseomonas stagni DSM 19981</name>
    <dbReference type="NCBI Taxonomy" id="1123062"/>
    <lineage>
        <taxon>Bacteria</taxon>
        <taxon>Pseudomonadati</taxon>
        <taxon>Pseudomonadota</taxon>
        <taxon>Alphaproteobacteria</taxon>
        <taxon>Acetobacterales</taxon>
        <taxon>Roseomonadaceae</taxon>
        <taxon>Falsiroseomonas</taxon>
    </lineage>
</organism>
<reference evidence="2 3" key="1">
    <citation type="submission" date="2016-10" db="EMBL/GenBank/DDBJ databases">
        <authorList>
            <person name="de Groot N.N."/>
        </authorList>
    </citation>
    <scope>NUCLEOTIDE SEQUENCE [LARGE SCALE GENOMIC DNA]</scope>
    <source>
        <strain evidence="2 3">DSM 19981</strain>
    </source>
</reference>